<keyword evidence="1" id="KW-1133">Transmembrane helix</keyword>
<evidence type="ECO:0000313" key="11">
    <source>
        <dbReference type="Proteomes" id="UP000547822"/>
    </source>
</evidence>
<accession>A0A7K4MAA7</accession>
<dbReference type="Proteomes" id="UP000563820">
    <property type="component" value="Unassembled WGS sequence"/>
</dbReference>
<gene>
    <name evidence="6" type="ORF">HX840_06100</name>
    <name evidence="3" type="ORF">HX848_07870</name>
    <name evidence="7" type="ORF">HX852_06745</name>
    <name evidence="8" type="ORF">HX853_04745</name>
    <name evidence="5" type="ORF">HX854_06555</name>
    <name evidence="4" type="ORF">HX858_07370</name>
    <name evidence="2" type="ORF">HX860_06680</name>
</gene>
<feature type="transmembrane region" description="Helical" evidence="1">
    <location>
        <begin position="47"/>
        <end position="68"/>
    </location>
</feature>
<dbReference type="Proteomes" id="UP000549797">
    <property type="component" value="Unassembled WGS sequence"/>
</dbReference>
<dbReference type="EMBL" id="JACATC010000007">
    <property type="protein sequence ID" value="NWJ84367.1"/>
    <property type="molecule type" value="Genomic_DNA"/>
</dbReference>
<dbReference type="Proteomes" id="UP000587702">
    <property type="component" value="Unassembled WGS sequence"/>
</dbReference>
<evidence type="ECO:0000313" key="8">
    <source>
        <dbReference type="EMBL" id="NWK13927.1"/>
    </source>
</evidence>
<organism evidence="2 15">
    <name type="scientific">Marine Group I thaumarchaeote</name>
    <dbReference type="NCBI Taxonomy" id="2511932"/>
    <lineage>
        <taxon>Archaea</taxon>
        <taxon>Nitrososphaerota</taxon>
        <taxon>Marine Group I</taxon>
    </lineage>
</organism>
<dbReference type="Proteomes" id="UP000535457">
    <property type="component" value="Unassembled WGS sequence"/>
</dbReference>
<reference evidence="9 10" key="1">
    <citation type="journal article" date="2019" name="Environ. Microbiol.">
        <title>Genomics insights into ecotype formation of ammonia-oxidizing archaea in the deep ocean.</title>
        <authorList>
            <person name="Wang Y."/>
            <person name="Huang J.M."/>
            <person name="Cui G.J."/>
            <person name="Nunoura T."/>
            <person name="Takaki Y."/>
            <person name="Li W.L."/>
            <person name="Li J."/>
            <person name="Gao Z.M."/>
            <person name="Takai K."/>
            <person name="Zhang A.Q."/>
            <person name="Stepanauskas R."/>
        </authorList>
    </citation>
    <scope>NUCLEOTIDE SEQUENCE [LARGE SCALE GENOMIC DNA]</scope>
    <source>
        <strain evidence="7 12">D1a</strain>
        <strain evidence="2 15">L14</strain>
        <strain evidence="4 14">L15a</strain>
        <strain evidence="8 10">L19a</strain>
        <strain evidence="3 13">T1L11</strain>
        <strain evidence="6 11">T1L9</strain>
        <strain evidence="5 9">T3L1</strain>
    </source>
</reference>
<dbReference type="EMBL" id="JACATE010000018">
    <property type="protein sequence ID" value="NWJ29276.1"/>
    <property type="molecule type" value="Genomic_DNA"/>
</dbReference>
<dbReference type="EMBL" id="JACATD010000007">
    <property type="protein sequence ID" value="NWK01454.1"/>
    <property type="molecule type" value="Genomic_DNA"/>
</dbReference>
<dbReference type="EMBL" id="JACATH010000007">
    <property type="protein sequence ID" value="NWJ57554.1"/>
    <property type="molecule type" value="Genomic_DNA"/>
</dbReference>
<evidence type="ECO:0000313" key="10">
    <source>
        <dbReference type="Proteomes" id="UP000535457"/>
    </source>
</evidence>
<dbReference type="AlphaFoldDB" id="A0A7K4MAA7"/>
<reference evidence="2" key="2">
    <citation type="submission" date="2020-06" db="EMBL/GenBank/DDBJ databases">
        <authorList>
            <person name="Wang Y."/>
        </authorList>
    </citation>
    <scope>NUCLEOTIDE SEQUENCE</scope>
    <source>
        <strain evidence="7">D1a</strain>
        <strain evidence="2">L14</strain>
        <strain evidence="4">L15a</strain>
        <strain evidence="8">L19a</strain>
        <strain evidence="3">T1L11</strain>
        <strain evidence="6">T1L9</strain>
        <strain evidence="5">T3L1</strain>
    </source>
</reference>
<sequence>MEDQKCDECDEKAVREYEGKFRCEKHHSEAKRIANIKFERSESRKKYAVIIGGITGIIIGSIVIYQFVANLS</sequence>
<evidence type="ECO:0000313" key="4">
    <source>
        <dbReference type="EMBL" id="NWJ57554.1"/>
    </source>
</evidence>
<comment type="caution">
    <text evidence="2">The sequence shown here is derived from an EMBL/GenBank/DDBJ whole genome shotgun (WGS) entry which is preliminary data.</text>
</comment>
<evidence type="ECO:0000256" key="1">
    <source>
        <dbReference type="SAM" id="Phobius"/>
    </source>
</evidence>
<proteinExistence type="predicted"/>
<evidence type="ECO:0000313" key="2">
    <source>
        <dbReference type="EMBL" id="NWJ20730.1"/>
    </source>
</evidence>
<evidence type="ECO:0000313" key="6">
    <source>
        <dbReference type="EMBL" id="NWK01454.1"/>
    </source>
</evidence>
<evidence type="ECO:0000313" key="9">
    <source>
        <dbReference type="Proteomes" id="UP000520052"/>
    </source>
</evidence>
<dbReference type="Proteomes" id="UP000547822">
    <property type="component" value="Unassembled WGS sequence"/>
</dbReference>
<dbReference type="Proteomes" id="UP000575480">
    <property type="component" value="Unassembled WGS sequence"/>
</dbReference>
<evidence type="ECO:0000313" key="13">
    <source>
        <dbReference type="Proteomes" id="UP000563820"/>
    </source>
</evidence>
<keyword evidence="1" id="KW-0472">Membrane</keyword>
<name>A0A7K4MAA7_9ARCH</name>
<dbReference type="Proteomes" id="UP000520052">
    <property type="component" value="Unassembled WGS sequence"/>
</dbReference>
<dbReference type="EMBL" id="JACATG010000005">
    <property type="protein sequence ID" value="NWK13927.1"/>
    <property type="molecule type" value="Genomic_DNA"/>
</dbReference>
<evidence type="ECO:0000313" key="5">
    <source>
        <dbReference type="EMBL" id="NWJ84367.1"/>
    </source>
</evidence>
<protein>
    <submittedName>
        <fullName evidence="2">Uncharacterized protein</fullName>
    </submittedName>
</protein>
<evidence type="ECO:0000313" key="7">
    <source>
        <dbReference type="EMBL" id="NWK09458.1"/>
    </source>
</evidence>
<dbReference type="EMBL" id="JACATI010000008">
    <property type="protein sequence ID" value="NWJ20730.1"/>
    <property type="molecule type" value="Genomic_DNA"/>
</dbReference>
<evidence type="ECO:0000313" key="15">
    <source>
        <dbReference type="Proteomes" id="UP000587702"/>
    </source>
</evidence>
<evidence type="ECO:0000313" key="3">
    <source>
        <dbReference type="EMBL" id="NWJ29276.1"/>
    </source>
</evidence>
<evidence type="ECO:0000313" key="12">
    <source>
        <dbReference type="Proteomes" id="UP000549797"/>
    </source>
</evidence>
<dbReference type="EMBL" id="JACATJ010000011">
    <property type="protein sequence ID" value="NWK09458.1"/>
    <property type="molecule type" value="Genomic_DNA"/>
</dbReference>
<evidence type="ECO:0000313" key="14">
    <source>
        <dbReference type="Proteomes" id="UP000575480"/>
    </source>
</evidence>
<keyword evidence="1" id="KW-0812">Transmembrane</keyword>